<reference evidence="1 2" key="1">
    <citation type="submission" date="2015-02" db="EMBL/GenBank/DDBJ databases">
        <title>Whole genome sequencing of multiple isolates of three species of pepper and tomato-infecting xanthomonads reveals genetic diversity in field strains and pinpoints effectors responsible for host specificity.</title>
        <authorList>
            <person name="Schwartz A."/>
            <person name="Dahlbeck D."/>
            <person name="Staskawicz B."/>
            <person name="Bart R."/>
            <person name="Potnis N."/>
            <person name="Minsavage G."/>
            <person name="Timilsina S."/>
            <person name="Goss E."/>
            <person name="Jones J."/>
            <person name="Vallad G."/>
            <person name="Barak J."/>
            <person name="Miller S."/>
            <person name="Ritchie D."/>
            <person name="Martins J.Jr."/>
            <person name="Patane J.S."/>
            <person name="Setubal J.C."/>
        </authorList>
    </citation>
    <scope>NUCLEOTIDE SEQUENCE [LARGE SCALE GENOMIC DNA]</scope>
    <source>
        <strain evidence="1 2">Xp3-15</strain>
    </source>
</reference>
<keyword evidence="2" id="KW-1185">Reference proteome</keyword>
<evidence type="ECO:0000313" key="1">
    <source>
        <dbReference type="EMBL" id="KLC00641.1"/>
    </source>
</evidence>
<dbReference type="Proteomes" id="UP000035369">
    <property type="component" value="Unassembled WGS sequence"/>
</dbReference>
<organism evidence="1 2">
    <name type="scientific">Xanthomonas perforans</name>
    <dbReference type="NCBI Taxonomy" id="442694"/>
    <lineage>
        <taxon>Bacteria</taxon>
        <taxon>Pseudomonadati</taxon>
        <taxon>Pseudomonadota</taxon>
        <taxon>Gammaproteobacteria</taxon>
        <taxon>Lysobacterales</taxon>
        <taxon>Lysobacteraceae</taxon>
        <taxon>Xanthomonas</taxon>
    </lineage>
</organism>
<sequence>MRYVLEAVREDGALVSWHVHAPDQTIEEFDAAGNLQKIDYPDGDFITFRYSEGKVSVATDANGRSLAFS</sequence>
<accession>A0ABR5EKC8</accession>
<dbReference type="Pfam" id="PF05593">
    <property type="entry name" value="RHS_repeat"/>
    <property type="match status" value="1"/>
</dbReference>
<proteinExistence type="predicted"/>
<name>A0ABR5EKC8_XANPE</name>
<dbReference type="InterPro" id="IPR031325">
    <property type="entry name" value="RHS_repeat"/>
</dbReference>
<dbReference type="EMBL" id="JZUY01000090">
    <property type="protein sequence ID" value="KLC00641.1"/>
    <property type="molecule type" value="Genomic_DNA"/>
</dbReference>
<gene>
    <name evidence="1" type="ORF">XP315_23920</name>
</gene>
<protein>
    <submittedName>
        <fullName evidence="1">Uncharacterized protein</fullName>
    </submittedName>
</protein>
<comment type="caution">
    <text evidence="1">The sequence shown here is derived from an EMBL/GenBank/DDBJ whole genome shotgun (WGS) entry which is preliminary data.</text>
</comment>
<evidence type="ECO:0000313" key="2">
    <source>
        <dbReference type="Proteomes" id="UP000035369"/>
    </source>
</evidence>